<feature type="compositionally biased region" description="Polar residues" evidence="13">
    <location>
        <begin position="341"/>
        <end position="351"/>
    </location>
</feature>
<keyword evidence="4 10" id="KW-0946">Virion</keyword>
<feature type="region of interest" description="Disordered" evidence="13">
    <location>
        <begin position="120"/>
        <end position="194"/>
    </location>
</feature>
<feature type="compositionally biased region" description="Basic and acidic residues" evidence="13">
    <location>
        <begin position="247"/>
        <end position="259"/>
    </location>
</feature>
<feature type="modified residue" description="Phosphothreonine; by host" evidence="11">
    <location>
        <position position="378"/>
    </location>
</feature>
<evidence type="ECO:0000256" key="11">
    <source>
        <dbReference type="PIRSR" id="PIRSR003888-1"/>
    </source>
</evidence>
<feature type="compositionally biased region" description="Low complexity" evidence="13">
    <location>
        <begin position="162"/>
        <end position="179"/>
    </location>
</feature>
<feature type="compositionally biased region" description="Basic residues" evidence="13">
    <location>
        <begin position="70"/>
        <end position="84"/>
    </location>
</feature>
<name>V9QGD3_9GAMC</name>
<evidence type="ECO:0000256" key="6">
    <source>
        <dbReference type="ARBA" id="ARBA00023015"/>
    </source>
</evidence>
<evidence type="ECO:0000256" key="8">
    <source>
        <dbReference type="ARBA" id="ARBA00023163"/>
    </source>
</evidence>
<evidence type="ECO:0000256" key="5">
    <source>
        <dbReference type="ARBA" id="ARBA00022884"/>
    </source>
</evidence>
<evidence type="ECO:0000256" key="12">
    <source>
        <dbReference type="PROSITE-ProRule" id="PRU01276"/>
    </source>
</evidence>
<evidence type="ECO:0000256" key="2">
    <source>
        <dbReference type="ARBA" id="ARBA00022553"/>
    </source>
</evidence>
<dbReference type="GO" id="GO:0003723">
    <property type="term" value="F:RNA binding"/>
    <property type="evidence" value="ECO:0007669"/>
    <property type="project" value="UniProtKB-UniRule"/>
</dbReference>
<comment type="subcellular location">
    <subcellularLocation>
        <location evidence="1">Host cell</location>
    </subcellularLocation>
    <subcellularLocation>
        <location evidence="10">Virion</location>
    </subcellularLocation>
    <text evidence="10">Located inside the virion, complexed with the viral RNA. Probably associates with ER-derived membranes where it participates in viral RNA synthesis and virus budding.</text>
</comment>
<evidence type="ECO:0000256" key="1">
    <source>
        <dbReference type="ARBA" id="ARBA00004340"/>
    </source>
</evidence>
<dbReference type="InterPro" id="IPR037195">
    <property type="entry name" value="Nucleocapsid_N"/>
</dbReference>
<protein>
    <recommendedName>
        <fullName evidence="10">Nucleoprotein</fullName>
    </recommendedName>
</protein>
<sequence>MASGKAAGKTDAPAPVIKLGGPKPPKVGSSGNASWFQALKAKKLNSPAPTFEGSGVPDNENLKPGQQHGYWRRQVRFKPSKGGRKPVPDAWYFYYTGTGPAADLNWGDSQDGIVWVAGKGADTKSRSNQGTRDPDKFDQYPLRFSDGGPDGNFRWDFIPLNRGRSGRSTAASSAASSRAPSRDGSRGRRSGSEDDLIARAAKIIQDQQKKGSRITKAKADEMAHRRYCKRTIPPGYKVDQVFGPRTKGKEGNFGDDKMNEEGIKDGRVTAMLNLVPSSHACLFGSRVTPKLQPDGLHLKFEFTTVVSRDDPQFDNYVKICDQCVNGGGTRPKNDKPRPKSRPNSSRASRTSWPAPRLHLLNKEKKPKKQDDEVDKALTGILVRNNAQLEFDEPKVINWWESALGENEL</sequence>
<dbReference type="InterPro" id="IPR044344">
    <property type="entry name" value="N_prot_C_CoV"/>
</dbReference>
<feature type="modified residue" description="Phosphoserine; by host" evidence="11">
    <location>
        <position position="340"/>
    </location>
</feature>
<feature type="compositionally biased region" description="Low complexity" evidence="13">
    <location>
        <begin position="15"/>
        <end position="31"/>
    </location>
</feature>
<dbReference type="GO" id="GO:0043657">
    <property type="term" value="C:host cell"/>
    <property type="evidence" value="ECO:0007669"/>
    <property type="project" value="UniProtKB-SubCell"/>
</dbReference>
<keyword evidence="2 11" id="KW-0597">Phosphoprotein</keyword>
<proteinExistence type="predicted"/>
<reference evidence="16" key="1">
    <citation type="submission" date="2013-11" db="EMBL/GenBank/DDBJ databases">
        <title>Direct submission of the nucleocapsid protein sequences of the Infectious bronchitis virus isolates from India.</title>
        <authorList>
            <person name="Reddy P.B."/>
            <person name="Deshmukh S.G."/>
            <person name="Gavkare S.K."/>
            <person name="Deshpande S.M."/>
            <person name="Deshpande A.G."/>
            <person name="Nair K.C."/>
        </authorList>
    </citation>
    <scope>NUCLEOTIDE SEQUENCE</scope>
    <source>
        <strain evidence="16">V11</strain>
    </source>
</reference>
<evidence type="ECO:0000256" key="13">
    <source>
        <dbReference type="SAM" id="MobiDB-lite"/>
    </source>
</evidence>
<dbReference type="PIRSF" id="PIRSF003888">
    <property type="entry name" value="Corona_nucleocap"/>
    <property type="match status" value="1"/>
</dbReference>
<keyword evidence="7 10" id="KW-0543">Viral nucleoprotein</keyword>
<comment type="function">
    <text evidence="10">Packages the positive strand viral genome RNA into a helical ribonucleocapsid (RNP) and plays a fundamental role during virion assembly through its interactions with the viral genome and membrane protein M. Plays an important role in enhancing the efficiency of subgenomic viral RNA transcription as well as viral replication.</text>
</comment>
<dbReference type="EMBL" id="KF826865">
    <property type="protein sequence ID" value="AHC28316.1"/>
    <property type="molecule type" value="Genomic_RNA"/>
</dbReference>
<keyword evidence="9 12" id="KW-0687">Ribonucleoprotein</keyword>
<dbReference type="InterPro" id="IPR044345">
    <property type="entry name" value="N_prot_N_CoV"/>
</dbReference>
<evidence type="ECO:0000259" key="14">
    <source>
        <dbReference type="PROSITE" id="PS51928"/>
    </source>
</evidence>
<keyword evidence="3" id="KW-0013">ADP-ribosylation</keyword>
<feature type="compositionally biased region" description="Basic and acidic residues" evidence="13">
    <location>
        <begin position="180"/>
        <end position="192"/>
    </location>
</feature>
<feature type="region of interest" description="Disordered" evidence="13">
    <location>
        <begin position="46"/>
        <end position="84"/>
    </location>
</feature>
<feature type="region of interest" description="Disordered" evidence="13">
    <location>
        <begin position="238"/>
        <end position="259"/>
    </location>
</feature>
<dbReference type="SUPFAM" id="SSF103068">
    <property type="entry name" value="Nucleocapsid protein dimerization domain"/>
    <property type="match status" value="1"/>
</dbReference>
<evidence type="ECO:0000256" key="3">
    <source>
        <dbReference type="ARBA" id="ARBA00022765"/>
    </source>
</evidence>
<evidence type="ECO:0000256" key="4">
    <source>
        <dbReference type="ARBA" id="ARBA00022844"/>
    </source>
</evidence>
<dbReference type="GO" id="GO:1990904">
    <property type="term" value="C:ribonucleoprotein complex"/>
    <property type="evidence" value="ECO:0007669"/>
    <property type="project" value="UniProtKB-KW"/>
</dbReference>
<keyword evidence="6" id="KW-0805">Transcription regulation</keyword>
<feature type="region of interest" description="Disordered" evidence="13">
    <location>
        <begin position="325"/>
        <end position="354"/>
    </location>
</feature>
<accession>V9QGD3</accession>
<evidence type="ECO:0000256" key="9">
    <source>
        <dbReference type="ARBA" id="ARBA00023274"/>
    </source>
</evidence>
<keyword evidence="8" id="KW-0804">Transcription</keyword>
<evidence type="ECO:0000259" key="15">
    <source>
        <dbReference type="PROSITE" id="PS51929"/>
    </source>
</evidence>
<dbReference type="PROSITE" id="PS51928">
    <property type="entry name" value="COV_N_NTD"/>
    <property type="match status" value="1"/>
</dbReference>
<keyword evidence="5 10" id="KW-0694">RNA-binding</keyword>
<dbReference type="InterPro" id="IPR037179">
    <property type="entry name" value="Nucleocapsid_C"/>
</dbReference>
<feature type="region of interest" description="Disordered" evidence="13">
    <location>
        <begin position="1"/>
        <end position="32"/>
    </location>
</feature>
<organism evidence="16">
    <name type="scientific">Infectious bronchitis virus</name>
    <dbReference type="NCBI Taxonomy" id="11120"/>
    <lineage>
        <taxon>Viruses</taxon>
        <taxon>Riboviria</taxon>
        <taxon>Orthornavirae</taxon>
        <taxon>Pisuviricota</taxon>
        <taxon>Pisoniviricetes</taxon>
        <taxon>Nidovirales</taxon>
        <taxon>Cornidovirineae</taxon>
        <taxon>Coronaviridae</taxon>
        <taxon>Orthocoronavirinae</taxon>
        <taxon>Gammacoronavirus</taxon>
        <taxon>Igacovirus</taxon>
        <taxon>Gammacoronavirus galli</taxon>
        <taxon>Avian coronavirus</taxon>
    </lineage>
</organism>
<evidence type="ECO:0000256" key="10">
    <source>
        <dbReference type="PIRNR" id="PIRNR003888"/>
    </source>
</evidence>
<evidence type="ECO:0000313" key="16">
    <source>
        <dbReference type="EMBL" id="AHC28316.1"/>
    </source>
</evidence>
<dbReference type="InterPro" id="IPR001218">
    <property type="entry name" value="Nucleocap_CoV"/>
</dbReference>
<dbReference type="CDD" id="cd21554">
    <property type="entry name" value="CoV_N-NTD"/>
    <property type="match status" value="1"/>
</dbReference>
<dbReference type="CDD" id="cd21595">
    <property type="entry name" value="CoV_N-CTD"/>
    <property type="match status" value="1"/>
</dbReference>
<dbReference type="Pfam" id="PF00937">
    <property type="entry name" value="CoV_nucleocap"/>
    <property type="match status" value="1"/>
</dbReference>
<feature type="modified residue" description="Phosphoserine; by host" evidence="11">
    <location>
        <position position="127"/>
    </location>
</feature>
<feature type="domain" description="CoV N CTD" evidence="15">
    <location>
        <begin position="215"/>
        <end position="331"/>
    </location>
</feature>
<feature type="domain" description="CoV N NTD" evidence="14">
    <location>
        <begin position="31"/>
        <end position="156"/>
    </location>
</feature>
<dbReference type="SUPFAM" id="SSF110304">
    <property type="entry name" value="Coronavirus RNA-binding domain"/>
    <property type="match status" value="1"/>
</dbReference>
<evidence type="ECO:0000256" key="7">
    <source>
        <dbReference type="ARBA" id="ARBA00023086"/>
    </source>
</evidence>
<dbReference type="PROSITE" id="PS51929">
    <property type="entry name" value="COV_N_CTD"/>
    <property type="match status" value="1"/>
</dbReference>
<dbReference type="GO" id="GO:0019013">
    <property type="term" value="C:viral nucleocapsid"/>
    <property type="evidence" value="ECO:0007669"/>
    <property type="project" value="UniProtKB-UniRule"/>
</dbReference>